<dbReference type="EMBL" id="AMZH03011211">
    <property type="protein sequence ID" value="RRT53304.1"/>
    <property type="molecule type" value="Genomic_DNA"/>
</dbReference>
<proteinExistence type="predicted"/>
<comment type="caution">
    <text evidence="2">The sequence shown here is derived from an EMBL/GenBank/DDBJ whole genome shotgun (WGS) entry which is preliminary data.</text>
</comment>
<dbReference type="Proteomes" id="UP000287651">
    <property type="component" value="Unassembled WGS sequence"/>
</dbReference>
<feature type="compositionally biased region" description="Low complexity" evidence="1">
    <location>
        <begin position="42"/>
        <end position="59"/>
    </location>
</feature>
<evidence type="ECO:0000256" key="1">
    <source>
        <dbReference type="SAM" id="MobiDB-lite"/>
    </source>
</evidence>
<evidence type="ECO:0000313" key="3">
    <source>
        <dbReference type="Proteomes" id="UP000287651"/>
    </source>
</evidence>
<evidence type="ECO:0000313" key="2">
    <source>
        <dbReference type="EMBL" id="RRT53304.1"/>
    </source>
</evidence>
<feature type="region of interest" description="Disordered" evidence="1">
    <location>
        <begin position="1"/>
        <end position="24"/>
    </location>
</feature>
<name>A0A426YNJ2_ENSVE</name>
<feature type="region of interest" description="Disordered" evidence="1">
    <location>
        <begin position="42"/>
        <end position="89"/>
    </location>
</feature>
<reference evidence="2 3" key="1">
    <citation type="journal article" date="2014" name="Agronomy (Basel)">
        <title>A Draft Genome Sequence for Ensete ventricosum, the Drought-Tolerant Tree Against Hunger.</title>
        <authorList>
            <person name="Harrison J."/>
            <person name="Moore K.A."/>
            <person name="Paszkiewicz K."/>
            <person name="Jones T."/>
            <person name="Grant M."/>
            <person name="Ambacheew D."/>
            <person name="Muzemil S."/>
            <person name="Studholme D.J."/>
        </authorList>
    </citation>
    <scope>NUCLEOTIDE SEQUENCE [LARGE SCALE GENOMIC DNA]</scope>
</reference>
<accession>A0A426YNJ2</accession>
<dbReference type="AlphaFoldDB" id="A0A426YNJ2"/>
<sequence>MEGNSAGPAMGGEGIRRPGDADVSGQFVIESRENRVIRFSGGKSSFVSPSASPSLSVDSPENNSQRSWRCGGSEGKKQRRSLLIMRRST</sequence>
<gene>
    <name evidence="2" type="ORF">B296_00002804</name>
</gene>
<protein>
    <submittedName>
        <fullName evidence="2">Uncharacterized protein</fullName>
    </submittedName>
</protein>
<organism evidence="2 3">
    <name type="scientific">Ensete ventricosum</name>
    <name type="common">Abyssinian banana</name>
    <name type="synonym">Musa ensete</name>
    <dbReference type="NCBI Taxonomy" id="4639"/>
    <lineage>
        <taxon>Eukaryota</taxon>
        <taxon>Viridiplantae</taxon>
        <taxon>Streptophyta</taxon>
        <taxon>Embryophyta</taxon>
        <taxon>Tracheophyta</taxon>
        <taxon>Spermatophyta</taxon>
        <taxon>Magnoliopsida</taxon>
        <taxon>Liliopsida</taxon>
        <taxon>Zingiberales</taxon>
        <taxon>Musaceae</taxon>
        <taxon>Ensete</taxon>
    </lineage>
</organism>